<protein>
    <submittedName>
        <fullName evidence="2">Uncharacterized protein</fullName>
    </submittedName>
</protein>
<name>A0A382AW19_9ZZZZ</name>
<feature type="non-terminal residue" evidence="2">
    <location>
        <position position="105"/>
    </location>
</feature>
<dbReference type="AlphaFoldDB" id="A0A382AW19"/>
<reference evidence="2" key="1">
    <citation type="submission" date="2018-05" db="EMBL/GenBank/DDBJ databases">
        <authorList>
            <person name="Lanie J.A."/>
            <person name="Ng W.-L."/>
            <person name="Kazmierczak K.M."/>
            <person name="Andrzejewski T.M."/>
            <person name="Davidsen T.M."/>
            <person name="Wayne K.J."/>
            <person name="Tettelin H."/>
            <person name="Glass J.I."/>
            <person name="Rusch D."/>
            <person name="Podicherti R."/>
            <person name="Tsui H.-C.T."/>
            <person name="Winkler M.E."/>
        </authorList>
    </citation>
    <scope>NUCLEOTIDE SEQUENCE</scope>
</reference>
<feature type="region of interest" description="Disordered" evidence="1">
    <location>
        <begin position="85"/>
        <end position="105"/>
    </location>
</feature>
<proteinExistence type="predicted"/>
<sequence length="105" mass="11354">MEAGDADGKRRGNLGRHAYDDATEQKLTSIASFFLFSSWGVVSWPSNEHSTSRDLSELHQLAFAARGVNGGINSFAAKSIRSRVTDRRLGRKDPSPSVSLMGADA</sequence>
<organism evidence="2">
    <name type="scientific">marine metagenome</name>
    <dbReference type="NCBI Taxonomy" id="408172"/>
    <lineage>
        <taxon>unclassified sequences</taxon>
        <taxon>metagenomes</taxon>
        <taxon>ecological metagenomes</taxon>
    </lineage>
</organism>
<accession>A0A382AW19</accession>
<evidence type="ECO:0000313" key="2">
    <source>
        <dbReference type="EMBL" id="SVB05511.1"/>
    </source>
</evidence>
<dbReference type="EMBL" id="UINC01027013">
    <property type="protein sequence ID" value="SVB05511.1"/>
    <property type="molecule type" value="Genomic_DNA"/>
</dbReference>
<gene>
    <name evidence="2" type="ORF">METZ01_LOCUS158365</name>
</gene>
<feature type="compositionally biased region" description="Basic and acidic residues" evidence="1">
    <location>
        <begin position="85"/>
        <end position="94"/>
    </location>
</feature>
<evidence type="ECO:0000256" key="1">
    <source>
        <dbReference type="SAM" id="MobiDB-lite"/>
    </source>
</evidence>